<dbReference type="STRING" id="1397694.GCA_000702585_03163"/>
<organism evidence="1 2">
    <name type="scientific">Exiguobacterium aurantiacum</name>
    <dbReference type="NCBI Taxonomy" id="33987"/>
    <lineage>
        <taxon>Bacteria</taxon>
        <taxon>Bacillati</taxon>
        <taxon>Bacillota</taxon>
        <taxon>Bacilli</taxon>
        <taxon>Bacillales</taxon>
        <taxon>Bacillales Family XII. Incertae Sedis</taxon>
        <taxon>Exiguobacterium</taxon>
    </lineage>
</organism>
<dbReference type="RefSeq" id="WP_029336202.1">
    <property type="nucleotide sequence ID" value="NZ_UGGP01000002.1"/>
</dbReference>
<reference evidence="1 2" key="1">
    <citation type="submission" date="2018-06" db="EMBL/GenBank/DDBJ databases">
        <authorList>
            <consortium name="Pathogen Informatics"/>
            <person name="Doyle S."/>
        </authorList>
    </citation>
    <scope>NUCLEOTIDE SEQUENCE [LARGE SCALE GENOMIC DNA]</scope>
    <source>
        <strain evidence="1 2">NCTC13163</strain>
    </source>
</reference>
<dbReference type="OrthoDB" id="2352644at2"/>
<dbReference type="AlphaFoldDB" id="A0A377HIF2"/>
<name>A0A377HIF2_9BACL</name>
<accession>A0A377HIF2</accession>
<evidence type="ECO:0000313" key="2">
    <source>
        <dbReference type="Proteomes" id="UP000254060"/>
    </source>
</evidence>
<dbReference type="EMBL" id="UGGP01000002">
    <property type="protein sequence ID" value="STO53203.1"/>
    <property type="molecule type" value="Genomic_DNA"/>
</dbReference>
<proteinExistence type="predicted"/>
<protein>
    <submittedName>
        <fullName evidence="1">Uncharacterized protein</fullName>
    </submittedName>
</protein>
<gene>
    <name evidence="1" type="ORF">NCTC13163_03184</name>
</gene>
<sequence>MTRNRKKHTPKISTFSANLPVNQNQQATDSRTEQVEAVKEFSATTTVTNPYQALPATGLSRIITKKLPEDMDGIVQYYNHIDAIQATSFVEKCRILAHANSLFRDPETKKEFQKEQGTWKDFLNRIGMSQPQVSRFVSFWNTFGPNILEKTLEQDFSATKLAELLSWPEDPKLALLENKKYYTASGDKTVYEMTREELREVKRMLIERQEQRVLEVETNSVKPMRVQIRFADLTDPLYVGLTQAAKKEHVSEDEIIKRALDQYLKGYQD</sequence>
<dbReference type="Proteomes" id="UP000254060">
    <property type="component" value="Unassembled WGS sequence"/>
</dbReference>
<evidence type="ECO:0000313" key="1">
    <source>
        <dbReference type="EMBL" id="STO53203.1"/>
    </source>
</evidence>